<dbReference type="HOGENOM" id="CLU_114025_1_0_10"/>
<gene>
    <name evidence="3" type="ordered locus">Ornrh_0093</name>
</gene>
<keyword evidence="4" id="KW-1185">Reference proteome</keyword>
<protein>
    <recommendedName>
        <fullName evidence="2">Lipid/polyisoprenoid-binding YceI-like domain-containing protein</fullName>
    </recommendedName>
</protein>
<feature type="domain" description="Lipid/polyisoprenoid-binding YceI-like" evidence="2">
    <location>
        <begin position="46"/>
        <end position="178"/>
    </location>
</feature>
<dbReference type="SUPFAM" id="SSF101874">
    <property type="entry name" value="YceI-like"/>
    <property type="match status" value="1"/>
</dbReference>
<dbReference type="AlphaFoldDB" id="I3ZX88"/>
<evidence type="ECO:0000313" key="4">
    <source>
        <dbReference type="Proteomes" id="UP000006051"/>
    </source>
</evidence>
<dbReference type="EMBL" id="CP003283">
    <property type="protein sequence ID" value="AFL96322.1"/>
    <property type="molecule type" value="Genomic_DNA"/>
</dbReference>
<dbReference type="InterPro" id="IPR007372">
    <property type="entry name" value="Lipid/polyisoprenoid-bd_YceI"/>
</dbReference>
<evidence type="ECO:0000256" key="1">
    <source>
        <dbReference type="SAM" id="MobiDB-lite"/>
    </source>
</evidence>
<reference evidence="3 4" key="1">
    <citation type="submission" date="2012-06" db="EMBL/GenBank/DDBJ databases">
        <title>The complete genome of Ornithobacterium rhinotracheale DSM 15997.</title>
        <authorList>
            <consortium name="US DOE Joint Genome Institute (JGI-PGF)"/>
            <person name="Lucas S."/>
            <person name="Copeland A."/>
            <person name="Lapidus A."/>
            <person name="Goodwin L."/>
            <person name="Pitluck S."/>
            <person name="Peters L."/>
            <person name="Mikhailova N."/>
            <person name="Teshima H."/>
            <person name="Kyrpides N."/>
            <person name="Mavromatis K."/>
            <person name="Pagani I."/>
            <person name="Ivanova N."/>
            <person name="Ovchinnikova G."/>
            <person name="Zeytun A."/>
            <person name="Detter J.C."/>
            <person name="Han C."/>
            <person name="Land M."/>
            <person name="Hauser L."/>
            <person name="Markowitz V."/>
            <person name="Cheng J.-F."/>
            <person name="Hugenholtz P."/>
            <person name="Woyke T."/>
            <person name="Wu D."/>
            <person name="Lang E."/>
            <person name="Kopitz M."/>
            <person name="Brambilla E."/>
            <person name="Klenk H.-P."/>
            <person name="Eisen J.A."/>
        </authorList>
    </citation>
    <scope>NUCLEOTIDE SEQUENCE [LARGE SCALE GENOMIC DNA]</scope>
    <source>
        <strain evidence="4">ATCC 51463 / DSM 15997 / CCUG 23171 / LMG 9086</strain>
    </source>
</reference>
<dbReference type="Pfam" id="PF04264">
    <property type="entry name" value="YceI"/>
    <property type="match status" value="1"/>
</dbReference>
<accession>I3ZX88</accession>
<dbReference type="GeneID" id="97256870"/>
<proteinExistence type="predicted"/>
<dbReference type="eggNOG" id="COG2353">
    <property type="taxonomic scope" value="Bacteria"/>
</dbReference>
<evidence type="ECO:0000313" key="3">
    <source>
        <dbReference type="EMBL" id="AFL96322.1"/>
    </source>
</evidence>
<dbReference type="PROSITE" id="PS51257">
    <property type="entry name" value="PROKAR_LIPOPROTEIN"/>
    <property type="match status" value="1"/>
</dbReference>
<dbReference type="KEGG" id="orh:Ornrh_0093"/>
<name>I3ZX88_ORNRL</name>
<sequence>MKKILTLSLASLLAFSCSKKQEAVPISPEAPEITAAPSDSVSEGEYTYHPETTKLTWTAYKTPEKVGVEGTFTEYELTDYKTAAIKEDVLSGAKFKINSLSVNTGDNSRDNLLRTLFFGSMTSPEIEGSFGQFNNSVVPVTLKLNDHEITKDFKYTFYYNKIVITGTIDVLKDFDIQKGFDLLHNECKLLHQDKTWTDVSIEVITEL</sequence>
<organism evidence="3 4">
    <name type="scientific">Ornithobacterium rhinotracheale (strain ATCC 51463 / DSM 15997 / CCUG 23171 / CIP 104009 / LMG 9086)</name>
    <dbReference type="NCBI Taxonomy" id="867902"/>
    <lineage>
        <taxon>Bacteria</taxon>
        <taxon>Pseudomonadati</taxon>
        <taxon>Bacteroidota</taxon>
        <taxon>Flavobacteriia</taxon>
        <taxon>Flavobacteriales</taxon>
        <taxon>Weeksellaceae</taxon>
        <taxon>Ornithobacterium</taxon>
    </lineage>
</organism>
<dbReference type="GeneID" id="71568376"/>
<dbReference type="RefSeq" id="WP_014789952.1">
    <property type="nucleotide sequence ID" value="NC_018016.1"/>
</dbReference>
<dbReference type="Proteomes" id="UP000006051">
    <property type="component" value="Chromosome"/>
</dbReference>
<evidence type="ECO:0000259" key="2">
    <source>
        <dbReference type="Pfam" id="PF04264"/>
    </source>
</evidence>
<feature type="region of interest" description="Disordered" evidence="1">
    <location>
        <begin position="26"/>
        <end position="45"/>
    </location>
</feature>
<dbReference type="InterPro" id="IPR036761">
    <property type="entry name" value="TTHA0802/YceI-like_sf"/>
</dbReference>
<dbReference type="Gene3D" id="2.40.128.110">
    <property type="entry name" value="Lipid/polyisoprenoid-binding, YceI-like"/>
    <property type="match status" value="1"/>
</dbReference>